<dbReference type="AlphaFoldDB" id="K1QD51"/>
<proteinExistence type="predicted"/>
<dbReference type="EMBL" id="JH816939">
    <property type="protein sequence ID" value="EKC34837.1"/>
    <property type="molecule type" value="Genomic_DNA"/>
</dbReference>
<reference evidence="1" key="1">
    <citation type="journal article" date="2012" name="Nature">
        <title>The oyster genome reveals stress adaptation and complexity of shell formation.</title>
        <authorList>
            <person name="Zhang G."/>
            <person name="Fang X."/>
            <person name="Guo X."/>
            <person name="Li L."/>
            <person name="Luo R."/>
            <person name="Xu F."/>
            <person name="Yang P."/>
            <person name="Zhang L."/>
            <person name="Wang X."/>
            <person name="Qi H."/>
            <person name="Xiong Z."/>
            <person name="Que H."/>
            <person name="Xie Y."/>
            <person name="Holland P.W."/>
            <person name="Paps J."/>
            <person name="Zhu Y."/>
            <person name="Wu F."/>
            <person name="Chen Y."/>
            <person name="Wang J."/>
            <person name="Peng C."/>
            <person name="Meng J."/>
            <person name="Yang L."/>
            <person name="Liu J."/>
            <person name="Wen B."/>
            <person name="Zhang N."/>
            <person name="Huang Z."/>
            <person name="Zhu Q."/>
            <person name="Feng Y."/>
            <person name="Mount A."/>
            <person name="Hedgecock D."/>
            <person name="Xu Z."/>
            <person name="Liu Y."/>
            <person name="Domazet-Loso T."/>
            <person name="Du Y."/>
            <person name="Sun X."/>
            <person name="Zhang S."/>
            <person name="Liu B."/>
            <person name="Cheng P."/>
            <person name="Jiang X."/>
            <person name="Li J."/>
            <person name="Fan D."/>
            <person name="Wang W."/>
            <person name="Fu W."/>
            <person name="Wang T."/>
            <person name="Wang B."/>
            <person name="Zhang J."/>
            <person name="Peng Z."/>
            <person name="Li Y."/>
            <person name="Li N."/>
            <person name="Wang J."/>
            <person name="Chen M."/>
            <person name="He Y."/>
            <person name="Tan F."/>
            <person name="Song X."/>
            <person name="Zheng Q."/>
            <person name="Huang R."/>
            <person name="Yang H."/>
            <person name="Du X."/>
            <person name="Chen L."/>
            <person name="Yang M."/>
            <person name="Gaffney P.M."/>
            <person name="Wang S."/>
            <person name="Luo L."/>
            <person name="She Z."/>
            <person name="Ming Y."/>
            <person name="Huang W."/>
            <person name="Zhang S."/>
            <person name="Huang B."/>
            <person name="Zhang Y."/>
            <person name="Qu T."/>
            <person name="Ni P."/>
            <person name="Miao G."/>
            <person name="Wang J."/>
            <person name="Wang Q."/>
            <person name="Steinberg C.E."/>
            <person name="Wang H."/>
            <person name="Li N."/>
            <person name="Qian L."/>
            <person name="Zhang G."/>
            <person name="Li Y."/>
            <person name="Yang H."/>
            <person name="Liu X."/>
            <person name="Wang J."/>
            <person name="Yin Y."/>
            <person name="Wang J."/>
        </authorList>
    </citation>
    <scope>NUCLEOTIDE SEQUENCE [LARGE SCALE GENOMIC DNA]</scope>
    <source>
        <strain evidence="1">05x7-T-G4-1.051#20</strain>
    </source>
</reference>
<accession>K1QD51</accession>
<evidence type="ECO:0000313" key="1">
    <source>
        <dbReference type="EMBL" id="EKC34837.1"/>
    </source>
</evidence>
<organism evidence="1">
    <name type="scientific">Magallana gigas</name>
    <name type="common">Pacific oyster</name>
    <name type="synonym">Crassostrea gigas</name>
    <dbReference type="NCBI Taxonomy" id="29159"/>
    <lineage>
        <taxon>Eukaryota</taxon>
        <taxon>Metazoa</taxon>
        <taxon>Spiralia</taxon>
        <taxon>Lophotrochozoa</taxon>
        <taxon>Mollusca</taxon>
        <taxon>Bivalvia</taxon>
        <taxon>Autobranchia</taxon>
        <taxon>Pteriomorphia</taxon>
        <taxon>Ostreida</taxon>
        <taxon>Ostreoidea</taxon>
        <taxon>Ostreidae</taxon>
        <taxon>Magallana</taxon>
    </lineage>
</organism>
<name>K1QD51_MAGGI</name>
<dbReference type="HOGENOM" id="CLU_950760_0_0_1"/>
<gene>
    <name evidence="1" type="ORF">CGI_10010701</name>
</gene>
<sequence>MAGQPIKDQATLAERIIQDCLGHIGLVSIGSETKVEQELTKDKDTALKVIVRPTAYGLHHTMYPKVVIISDGLFNDCSPDLEGKRPCQKTDELLTSVLEVMVAMDIKMPIYFVPVGKKQDGTHGWFSKLSVVEDVEVLSDSEDKEMSIGRAMNVIMWPPHPETPYKSWQAVKEEFTQNHTSTMLKQIKWNLAEYFKHPPPIGTRVKMAELKINQTGTVFCHIQGGKGEQPEEVLIVQDNTGYILTYLWSFDQENIFFYEPSEESHASEFPVGTLVRKGFLAVNAFHWRSQLCS</sequence>
<dbReference type="InParanoid" id="K1QD51"/>
<protein>
    <submittedName>
        <fullName evidence="1">Uncharacterized protein</fullName>
    </submittedName>
</protein>